<dbReference type="RefSeq" id="WP_253538186.1">
    <property type="nucleotide sequence ID" value="NZ_JAMYWC010000004.1"/>
</dbReference>
<comment type="caution">
    <text evidence="2">The sequence shown here is derived from an EMBL/GenBank/DDBJ whole genome shotgun (WGS) entry which is preliminary data.</text>
</comment>
<dbReference type="EMBL" id="JAMYWC010000004">
    <property type="protein sequence ID" value="MCP1173655.1"/>
    <property type="molecule type" value="Genomic_DNA"/>
</dbReference>
<evidence type="ECO:0000256" key="1">
    <source>
        <dbReference type="SAM" id="MobiDB-lite"/>
    </source>
</evidence>
<feature type="compositionally biased region" description="Basic and acidic residues" evidence="1">
    <location>
        <begin position="12"/>
        <end position="24"/>
    </location>
</feature>
<accession>A0AA42BHY9</accession>
<evidence type="ECO:0000313" key="2">
    <source>
        <dbReference type="EMBL" id="MCP1173655.1"/>
    </source>
</evidence>
<dbReference type="Proteomes" id="UP001162793">
    <property type="component" value="Unassembled WGS sequence"/>
</dbReference>
<protein>
    <submittedName>
        <fullName evidence="2">DUF3800 domain-containing protein</fullName>
    </submittedName>
</protein>
<evidence type="ECO:0000313" key="3">
    <source>
        <dbReference type="Proteomes" id="UP001162793"/>
    </source>
</evidence>
<keyword evidence="3" id="KW-1185">Reference proteome</keyword>
<reference evidence="3" key="1">
    <citation type="journal article" date="2023" name="Front. Microbiol.">
        <title>Ralstonia chuxiongensis sp. nov., Ralstonia mojiangensis sp. nov., and Ralstonia soli sp. nov., isolated from tobacco fields, are three novel species in the family Burkholderiaceae.</title>
        <authorList>
            <person name="Lu C.H."/>
            <person name="Zhang Y.Y."/>
            <person name="Jiang N."/>
            <person name="Chen W."/>
            <person name="Shao X."/>
            <person name="Zhao Z.M."/>
            <person name="Lu W.L."/>
            <person name="Hu X."/>
            <person name="Xi Y.X."/>
            <person name="Zou S.Y."/>
            <person name="Wei Q.J."/>
            <person name="Lin Z.L."/>
            <person name="Gong L."/>
            <person name="Gai X.T."/>
            <person name="Zhang L.Q."/>
            <person name="Li J.Y."/>
            <person name="Jin Y."/>
            <person name="Xia Z.Y."/>
        </authorList>
    </citation>
    <scope>NUCLEOTIDE SEQUENCE [LARGE SCALE GENOMIC DNA]</scope>
    <source>
        <strain evidence="3">21YRMH01-3</strain>
    </source>
</reference>
<dbReference type="AlphaFoldDB" id="A0AA42BHY9"/>
<feature type="region of interest" description="Disordered" evidence="1">
    <location>
        <begin position="1"/>
        <end position="24"/>
    </location>
</feature>
<dbReference type="InterPro" id="IPR024524">
    <property type="entry name" value="DUF3800"/>
</dbReference>
<dbReference type="Pfam" id="PF12686">
    <property type="entry name" value="DUF3800"/>
    <property type="match status" value="1"/>
</dbReference>
<organism evidence="2 3">
    <name type="scientific">Ralstonia chuxiongensis</name>
    <dbReference type="NCBI Taxonomy" id="2957504"/>
    <lineage>
        <taxon>Bacteria</taxon>
        <taxon>Pseudomonadati</taxon>
        <taxon>Pseudomonadota</taxon>
        <taxon>Betaproteobacteria</taxon>
        <taxon>Burkholderiales</taxon>
        <taxon>Burkholderiaceae</taxon>
        <taxon>Ralstonia</taxon>
    </lineage>
</organism>
<gene>
    <name evidence="2" type="ORF">NKG59_14930</name>
</gene>
<name>A0AA42BHY9_9RALS</name>
<proteinExistence type="predicted"/>
<sequence length="267" mass="31011">MRSEYLFYMDDSGPRDPDRDRGTESNRADWFALGGVLIDSAHEDAAKAAIEAFRRRWVQMQNEPLRSYDIRHRTQRFRWLASLQPAEYQRFMEELTALIVGLPIHVLACVIDRPGYNKRYLQAYGARRWKLCRTAFNIAVERAAKVALHHGARLRVYVERSDKPTETQFKGYFDEMRRVGLPFNAANSEKYRPLTPEQLHDTLFEFRVKTKASLLMQLADLVLWPVCQGGYDKEHRPYAELAKAGKLIDVLCTEENGLLGVKYSCFD</sequence>